<keyword evidence="4 6" id="KW-1133">Transmembrane helix</keyword>
<evidence type="ECO:0000313" key="8">
    <source>
        <dbReference type="Proteomes" id="UP000677054"/>
    </source>
</evidence>
<feature type="transmembrane region" description="Helical" evidence="6">
    <location>
        <begin position="93"/>
        <end position="112"/>
    </location>
</feature>
<dbReference type="PANTHER" id="PTHR16007:SF15">
    <property type="entry name" value="TRANSMEMBRANE PROTEIN 45B"/>
    <property type="match status" value="1"/>
</dbReference>
<feature type="transmembrane region" description="Helical" evidence="6">
    <location>
        <begin position="124"/>
        <end position="148"/>
    </location>
</feature>
<evidence type="ECO:0000256" key="3">
    <source>
        <dbReference type="ARBA" id="ARBA00022692"/>
    </source>
</evidence>
<dbReference type="EMBL" id="CAJPEV010000089">
    <property type="protein sequence ID" value="CAG0880387.1"/>
    <property type="molecule type" value="Genomic_DNA"/>
</dbReference>
<dbReference type="PANTHER" id="PTHR16007">
    <property type="entry name" value="EPIDIDYMAL MEMBRANE PROTEIN E9-RELATED"/>
    <property type="match status" value="1"/>
</dbReference>
<accession>A0A7R9A067</accession>
<reference evidence="7" key="1">
    <citation type="submission" date="2020-11" db="EMBL/GenBank/DDBJ databases">
        <authorList>
            <person name="Tran Van P."/>
        </authorList>
    </citation>
    <scope>NUCLEOTIDE SEQUENCE</scope>
</reference>
<name>A0A7R9A067_9CRUS</name>
<evidence type="ECO:0000256" key="6">
    <source>
        <dbReference type="SAM" id="Phobius"/>
    </source>
</evidence>
<protein>
    <submittedName>
        <fullName evidence="7">Uncharacterized protein</fullName>
    </submittedName>
</protein>
<feature type="transmembrane region" description="Helical" evidence="6">
    <location>
        <begin position="36"/>
        <end position="55"/>
    </location>
</feature>
<evidence type="ECO:0000256" key="4">
    <source>
        <dbReference type="ARBA" id="ARBA00022989"/>
    </source>
</evidence>
<evidence type="ECO:0000256" key="5">
    <source>
        <dbReference type="ARBA" id="ARBA00023136"/>
    </source>
</evidence>
<gene>
    <name evidence="7" type="ORF">DSTB1V02_LOCUS1048</name>
</gene>
<dbReference type="AlphaFoldDB" id="A0A7R9A067"/>
<keyword evidence="3 6" id="KW-0812">Transmembrane</keyword>
<proteinExistence type="inferred from homology"/>
<keyword evidence="5 6" id="KW-0472">Membrane</keyword>
<dbReference type="GO" id="GO:0016020">
    <property type="term" value="C:membrane"/>
    <property type="evidence" value="ECO:0007669"/>
    <property type="project" value="UniProtKB-SubCell"/>
</dbReference>
<dbReference type="InterPro" id="IPR006904">
    <property type="entry name" value="DUF716"/>
</dbReference>
<comment type="similarity">
    <text evidence="2">Belongs to the TMEM45 family.</text>
</comment>
<organism evidence="7">
    <name type="scientific">Darwinula stevensoni</name>
    <dbReference type="NCBI Taxonomy" id="69355"/>
    <lineage>
        <taxon>Eukaryota</taxon>
        <taxon>Metazoa</taxon>
        <taxon>Ecdysozoa</taxon>
        <taxon>Arthropoda</taxon>
        <taxon>Crustacea</taxon>
        <taxon>Oligostraca</taxon>
        <taxon>Ostracoda</taxon>
        <taxon>Podocopa</taxon>
        <taxon>Podocopida</taxon>
        <taxon>Darwinulocopina</taxon>
        <taxon>Darwinuloidea</taxon>
        <taxon>Darwinulidae</taxon>
        <taxon>Darwinula</taxon>
    </lineage>
</organism>
<dbReference type="EMBL" id="LR899606">
    <property type="protein sequence ID" value="CAD7241046.1"/>
    <property type="molecule type" value="Genomic_DNA"/>
</dbReference>
<dbReference type="OrthoDB" id="551896at2759"/>
<dbReference type="Proteomes" id="UP000677054">
    <property type="component" value="Unassembled WGS sequence"/>
</dbReference>
<evidence type="ECO:0000313" key="7">
    <source>
        <dbReference type="EMBL" id="CAD7241046.1"/>
    </source>
</evidence>
<feature type="transmembrane region" description="Helical" evidence="6">
    <location>
        <begin position="67"/>
        <end position="87"/>
    </location>
</feature>
<evidence type="ECO:0000256" key="2">
    <source>
        <dbReference type="ARBA" id="ARBA00006948"/>
    </source>
</evidence>
<comment type="subcellular location">
    <subcellularLocation>
        <location evidence="1">Membrane</location>
        <topology evidence="1">Multi-pass membrane protein</topology>
    </subcellularLocation>
</comment>
<feature type="transmembrane region" description="Helical" evidence="6">
    <location>
        <begin position="160"/>
        <end position="185"/>
    </location>
</feature>
<dbReference type="Pfam" id="PF04819">
    <property type="entry name" value="DUF716"/>
    <property type="match status" value="1"/>
</dbReference>
<evidence type="ECO:0000256" key="1">
    <source>
        <dbReference type="ARBA" id="ARBA00004141"/>
    </source>
</evidence>
<dbReference type="InterPro" id="IPR042127">
    <property type="entry name" value="TMEM45"/>
</dbReference>
<sequence length="219" mass="25028">MLFVMTAGSIGNLRVRIGETINALDENWNWVHLGNAQHVCMFFGFLFWGVIGMLMDKGYPFPPYADHAFIILALIVEWLLFANHLHGRYPLDVLTHTLLGNVLTSGILLGFLNAWKNSQILPILALTYTMLVQGTWFWQVGFILYPPWEKTWNEESHDHMTIATVIFVAHLFIDALLILILNGFIESCLRGQGHHGKDSEEEEWMLSEEKLDEKASAIM</sequence>
<keyword evidence="8" id="KW-1185">Reference proteome</keyword>